<dbReference type="InterPro" id="IPR037131">
    <property type="entry name" value="Homeo_prospero_dom_sf"/>
</dbReference>
<feature type="region of interest" description="Disordered" evidence="7">
    <location>
        <begin position="436"/>
        <end position="491"/>
    </location>
</feature>
<dbReference type="GeneTree" id="ENSGT00940000154790"/>
<dbReference type="Proteomes" id="UP000008144">
    <property type="component" value="Chromosome 4"/>
</dbReference>
<proteinExistence type="evidence at transcript level"/>
<dbReference type="AlphaFoldDB" id="Q4H2W8"/>
<dbReference type="RefSeq" id="XP_018666952.1">
    <property type="nucleotide sequence ID" value="XM_018811407.1"/>
</dbReference>
<dbReference type="GO" id="GO:0007399">
    <property type="term" value="P:nervous system development"/>
    <property type="evidence" value="ECO:0007669"/>
    <property type="project" value="UniProtKB-ARBA"/>
</dbReference>
<dbReference type="GO" id="GO:0048468">
    <property type="term" value="P:cell development"/>
    <property type="evidence" value="ECO:0007669"/>
    <property type="project" value="UniProtKB-ARBA"/>
</dbReference>
<name>Q4H2W8_CIOIN</name>
<dbReference type="EMBL" id="AB210654">
    <property type="protein sequence ID" value="BAE06659.1"/>
    <property type="molecule type" value="mRNA"/>
</dbReference>
<dbReference type="PANTHER" id="PTHR12198">
    <property type="entry name" value="HOMEOBOX PROTEIN PROSPERO/PROX-1/CEH-26"/>
    <property type="match status" value="1"/>
</dbReference>
<evidence type="ECO:0000256" key="4">
    <source>
        <dbReference type="ARBA" id="ARBA00023155"/>
    </source>
</evidence>
<dbReference type="Gene3D" id="1.10.10.500">
    <property type="entry name" value="Homeo-prospero domain"/>
    <property type="match status" value="1"/>
</dbReference>
<dbReference type="RefSeq" id="NP_001071961.1">
    <property type="nucleotide sequence ID" value="NM_001078493.1"/>
</dbReference>
<keyword evidence="3" id="KW-0238">DNA-binding</keyword>
<dbReference type="Ensembl" id="ENSCINT00000018262.3">
    <property type="protein sequence ID" value="ENSCINP00000018262.3"/>
    <property type="gene ID" value="ENSCING00000008999.3"/>
</dbReference>
<keyword evidence="4" id="KW-0371">Homeobox</keyword>
<accession>A0A1W5BA60</accession>
<dbReference type="OrthoDB" id="10038576at2759"/>
<reference evidence="9" key="4">
    <citation type="submission" date="2005-04" db="EMBL/GenBank/DDBJ databases">
        <title>Expressed genes in Ciona intestinalis.</title>
        <authorList>
            <person name="Satou Y."/>
        </authorList>
    </citation>
    <scope>NUCLEOTIDE SEQUENCE</scope>
</reference>
<feature type="compositionally biased region" description="Basic and acidic residues" evidence="7">
    <location>
        <begin position="447"/>
        <end position="457"/>
    </location>
</feature>
<evidence type="ECO:0000259" key="8">
    <source>
        <dbReference type="PROSITE" id="PS51818"/>
    </source>
</evidence>
<evidence type="ECO:0000256" key="5">
    <source>
        <dbReference type="ARBA" id="ARBA00023163"/>
    </source>
</evidence>
<keyword evidence="11" id="KW-1185">Reference proteome</keyword>
<dbReference type="Pfam" id="PF05044">
    <property type="entry name" value="HPD"/>
    <property type="match status" value="1"/>
</dbReference>
<dbReference type="InterPro" id="IPR023082">
    <property type="entry name" value="Homeo_prospero_dom"/>
</dbReference>
<dbReference type="CTD" id="778930"/>
<evidence type="ECO:0000313" key="10">
    <source>
        <dbReference type="Ensembl" id="ENSCINP00000018262.3"/>
    </source>
</evidence>
<keyword evidence="2" id="KW-0805">Transcription regulation</keyword>
<accession>Q4H2W8</accession>
<feature type="domain" description="Prospero" evidence="8">
    <location>
        <begin position="500"/>
        <end position="658"/>
    </location>
</feature>
<evidence type="ECO:0000256" key="2">
    <source>
        <dbReference type="ARBA" id="ARBA00023015"/>
    </source>
</evidence>
<gene>
    <name evidence="9" type="primary">Ci-Prox-B</name>
    <name evidence="10" type="synonym">prox-b</name>
</gene>
<dbReference type="EMBL" id="EAAA01001866">
    <property type="status" value="NOT_ANNOTATED_CDS"/>
    <property type="molecule type" value="Genomic_DNA"/>
</dbReference>
<dbReference type="PROSITE" id="PS51818">
    <property type="entry name" value="HOMEO_PROSPERO"/>
    <property type="match status" value="1"/>
</dbReference>
<reference evidence="10" key="6">
    <citation type="submission" date="2025-05" db="UniProtKB">
        <authorList>
            <consortium name="Ensembl"/>
        </authorList>
    </citation>
    <scope>IDENTIFICATION</scope>
</reference>
<dbReference type="GO" id="GO:0000981">
    <property type="term" value="F:DNA-binding transcription factor activity, RNA polymerase II-specific"/>
    <property type="evidence" value="ECO:0000318"/>
    <property type="project" value="GO_Central"/>
</dbReference>
<dbReference type="SUPFAM" id="SSF46689">
    <property type="entry name" value="Homeodomain-like"/>
    <property type="match status" value="1"/>
</dbReference>
<reference evidence="9" key="3">
    <citation type="journal article" date="2004" name="Development">
        <title>Gene expression profiles of transcription factors and signaling molecules in the ascidian embryo: towards a comprehensive understanding of gene networks.</title>
        <authorList>
            <person name="Imai K.S."/>
            <person name="Hino K."/>
            <person name="Yagi K."/>
            <person name="Satoh N."/>
            <person name="Satou Y."/>
        </authorList>
    </citation>
    <scope>NUCLEOTIDE SEQUENCE</scope>
</reference>
<dbReference type="GO" id="GO:0006357">
    <property type="term" value="P:regulation of transcription by RNA polymerase II"/>
    <property type="evidence" value="ECO:0000318"/>
    <property type="project" value="GO_Central"/>
</dbReference>
<organism evidence="9">
    <name type="scientific">Ciona intestinalis</name>
    <name type="common">Transparent sea squirt</name>
    <name type="synonym">Ascidia intestinalis</name>
    <dbReference type="NCBI Taxonomy" id="7719"/>
    <lineage>
        <taxon>Eukaryota</taxon>
        <taxon>Metazoa</taxon>
        <taxon>Chordata</taxon>
        <taxon>Tunicata</taxon>
        <taxon>Ascidiacea</taxon>
        <taxon>Phlebobranchia</taxon>
        <taxon>Cionidae</taxon>
        <taxon>Ciona</taxon>
    </lineage>
</organism>
<dbReference type="KEGG" id="cin:778930"/>
<evidence type="ECO:0000256" key="7">
    <source>
        <dbReference type="SAM" id="MobiDB-lite"/>
    </source>
</evidence>
<feature type="region of interest" description="Disordered" evidence="7">
    <location>
        <begin position="55"/>
        <end position="75"/>
    </location>
</feature>
<evidence type="ECO:0000313" key="9">
    <source>
        <dbReference type="EMBL" id="BAE06659.1"/>
    </source>
</evidence>
<keyword evidence="6" id="KW-0539">Nucleus</keyword>
<dbReference type="GO" id="GO:0000978">
    <property type="term" value="F:RNA polymerase II cis-regulatory region sequence-specific DNA binding"/>
    <property type="evidence" value="ECO:0000318"/>
    <property type="project" value="GO_Central"/>
</dbReference>
<dbReference type="PANTHER" id="PTHR12198:SF0">
    <property type="entry name" value="HOMEOBOX PROTEIN PROSPERO"/>
    <property type="match status" value="1"/>
</dbReference>
<accession>F6PK48</accession>
<feature type="compositionally biased region" description="Polar residues" evidence="7">
    <location>
        <begin position="59"/>
        <end position="70"/>
    </location>
</feature>
<dbReference type="HOGENOM" id="CLU_412747_0_0_1"/>
<dbReference type="GO" id="GO:0005634">
    <property type="term" value="C:nucleus"/>
    <property type="evidence" value="ECO:0000318"/>
    <property type="project" value="GO_Central"/>
</dbReference>
<feature type="compositionally biased region" description="Polar residues" evidence="7">
    <location>
        <begin position="460"/>
        <end position="491"/>
    </location>
</feature>
<evidence type="ECO:0000256" key="1">
    <source>
        <dbReference type="ARBA" id="ARBA00004123"/>
    </source>
</evidence>
<dbReference type="InterPro" id="IPR039350">
    <property type="entry name" value="Prospero_homeodomain"/>
</dbReference>
<dbReference type="InterPro" id="IPR009057">
    <property type="entry name" value="Homeodomain-like_sf"/>
</dbReference>
<comment type="subcellular location">
    <subcellularLocation>
        <location evidence="1">Nucleus</location>
    </subcellularLocation>
</comment>
<reference evidence="11" key="1">
    <citation type="journal article" date="2002" name="Science">
        <title>The draft genome of Ciona intestinalis: insights into chordate and vertebrate origins.</title>
        <authorList>
            <person name="Dehal P."/>
            <person name="Satou Y."/>
            <person name="Campbell R.K."/>
            <person name="Chapman J."/>
            <person name="Degnan B."/>
            <person name="De Tomaso A."/>
            <person name="Davidson B."/>
            <person name="Di Gregorio A."/>
            <person name="Gelpke M."/>
            <person name="Goodstein D.M."/>
            <person name="Harafuji N."/>
            <person name="Hastings K.E."/>
            <person name="Ho I."/>
            <person name="Hotta K."/>
            <person name="Huang W."/>
            <person name="Kawashima T."/>
            <person name="Lemaire P."/>
            <person name="Martinez D."/>
            <person name="Meinertzhagen I.A."/>
            <person name="Necula S."/>
            <person name="Nonaka M."/>
            <person name="Putnam N."/>
            <person name="Rash S."/>
            <person name="Saiga H."/>
            <person name="Satake M."/>
            <person name="Terry A."/>
            <person name="Yamada L."/>
            <person name="Wang H.G."/>
            <person name="Awazu S."/>
            <person name="Azumi K."/>
            <person name="Boore J."/>
            <person name="Branno M."/>
            <person name="Chin-Bow S."/>
            <person name="DeSantis R."/>
            <person name="Doyle S."/>
            <person name="Francino P."/>
            <person name="Keys D.N."/>
            <person name="Haga S."/>
            <person name="Hayashi H."/>
            <person name="Hino K."/>
            <person name="Imai K.S."/>
            <person name="Inaba K."/>
            <person name="Kano S."/>
            <person name="Kobayashi K."/>
            <person name="Kobayashi M."/>
            <person name="Lee B.I."/>
            <person name="Makabe K.W."/>
            <person name="Manohar C."/>
            <person name="Matassi G."/>
            <person name="Medina M."/>
            <person name="Mochizuki Y."/>
            <person name="Mount S."/>
            <person name="Morishita T."/>
            <person name="Miura S."/>
            <person name="Nakayama A."/>
            <person name="Nishizaka S."/>
            <person name="Nomoto H."/>
            <person name="Ohta F."/>
            <person name="Oishi K."/>
            <person name="Rigoutsos I."/>
            <person name="Sano M."/>
            <person name="Sasaki A."/>
            <person name="Sasakura Y."/>
            <person name="Shoguchi E."/>
            <person name="Shin-i T."/>
            <person name="Spagnuolo A."/>
            <person name="Stainier D."/>
            <person name="Suzuki M.M."/>
            <person name="Tassy O."/>
            <person name="Takatori N."/>
            <person name="Tokuoka M."/>
            <person name="Yagi K."/>
            <person name="Yoshizaki F."/>
            <person name="Wada S."/>
            <person name="Zhang C."/>
            <person name="Hyatt P.D."/>
            <person name="Larimer F."/>
            <person name="Detter C."/>
            <person name="Doggett N."/>
            <person name="Glavina T."/>
            <person name="Hawkins T."/>
            <person name="Richardson P."/>
            <person name="Lucas S."/>
            <person name="Kohara Y."/>
            <person name="Levine M."/>
            <person name="Satoh N."/>
            <person name="Rokhsar D.S."/>
        </authorList>
    </citation>
    <scope>NUCLEOTIDE SEQUENCE [LARGE SCALE GENOMIC DNA]</scope>
</reference>
<evidence type="ECO:0000256" key="3">
    <source>
        <dbReference type="ARBA" id="ARBA00023125"/>
    </source>
</evidence>
<protein>
    <submittedName>
        <fullName evidence="9 10">Transcription factor protein</fullName>
    </submittedName>
</protein>
<sequence length="665" mass="76236">MKPLRIRDTQKEFCHVPTRGRWRGRRGSRGRPSYGTTRAHSWKTVKFSFETDPSCRHPPTTSAQIQTSNPLPEKSPELQIYPEVLDLRQTTEKNDSWQDFISNMPDTNLSEGEICENVSVQNRDEMFAPNTRQHCSTRPLKQRRSDNEVQINNVNWRAGTSAEASCINLSLQNAEAFEVMQQQEDEGLFDANVDCCFNEDIFSSQDDPAMNRTSQRKKCAWSEDHGVLRSNKVTRQCEDEMIPMLANELAETLKNELCAAFNRIAEDFSIRVSRALLEFRNSPPQEVEHEAWSGREKLRKTYNETAKTTRSYTNFNNQHERSTNVVQTEAISLVMHDKVSRNEKVKSTEDGIEKMIRFQLLSSENSEAKRKICSCNEKNTEMLLCDDAHPRVNSVSKYPNQPIYNEYRLANATSPAITSPTLKCPPQPTQVTILTSTPAVNEPTSIYRKDGLKHGPQDETGGSRSNIDPNDAQNAVISSSSDDKPNSFQFGTAPQHYPIGMGLTSQHLKKSKLMFFYTRYPCVTTLKSYFSDVQFSRATTSQLIKWFSNFREFYYMQMERFARQALVDGITEAEQILVGRNSEVFHILNIHYNKSNDFEAPQHFLDVVTKTIRNFFTNIKYGKDNEAGWKKVIYKVICKLDQDIPEIFKSPNVLNCLGHTKTYTA</sequence>
<reference evidence="9" key="2">
    <citation type="journal article" date="2003" name="Dev. Genes Evol.">
        <title>Genomewide surveys of developmentally relevant genes in Ciona intestinalis.</title>
        <authorList>
            <person name="Satou Y."/>
            <person name="Satoh N."/>
        </authorList>
    </citation>
    <scope>NUCLEOTIDE SEQUENCE</scope>
</reference>
<dbReference type="GeneID" id="778930"/>
<reference evidence="10" key="5">
    <citation type="journal article" date="2008" name="Genome Biol.">
        <title>Improved genome assembly and evidence-based global gene model set for the chordate Ciona intestinalis: new insight into intron and operon populations.</title>
        <authorList>
            <person name="Satou Y."/>
            <person name="Mineta K."/>
            <person name="Ogasawara M."/>
            <person name="Sasakura Y."/>
            <person name="Shoguchi E."/>
            <person name="Ueno K."/>
            <person name="Yamada L."/>
            <person name="Matsumoto J."/>
            <person name="Wasserscheid J."/>
            <person name="Dewar K."/>
            <person name="Wiley G.B."/>
            <person name="Macmil S.L."/>
            <person name="Roe B.A."/>
            <person name="Zeller R.W."/>
            <person name="Hastings K.E."/>
            <person name="Lemaire P."/>
            <person name="Lindquist E."/>
            <person name="Endo T."/>
            <person name="Hotta K."/>
            <person name="Inaba K."/>
        </authorList>
    </citation>
    <scope>NUCLEOTIDE SEQUENCE [LARGE SCALE GENOMIC DNA]</scope>
    <source>
        <strain evidence="10">wild type</strain>
    </source>
</reference>
<evidence type="ECO:0000256" key="6">
    <source>
        <dbReference type="ARBA" id="ARBA00023242"/>
    </source>
</evidence>
<evidence type="ECO:0000313" key="11">
    <source>
        <dbReference type="Proteomes" id="UP000008144"/>
    </source>
</evidence>
<keyword evidence="5" id="KW-0804">Transcription</keyword>